<name>A0A1I7UMK4_9PELO</name>
<dbReference type="WBParaSite" id="Csp11.Scaffold630.g17474.t1">
    <property type="protein sequence ID" value="Csp11.Scaffold630.g17474.t1"/>
    <property type="gene ID" value="Csp11.Scaffold630.g17474"/>
</dbReference>
<accession>A0A1I7UMK4</accession>
<evidence type="ECO:0000313" key="1">
    <source>
        <dbReference type="Proteomes" id="UP000095282"/>
    </source>
</evidence>
<dbReference type="AlphaFoldDB" id="A0A1I7UMK4"/>
<protein>
    <submittedName>
        <fullName evidence="2">FBA_2 domain-containing protein</fullName>
    </submittedName>
</protein>
<sequence length="246" mass="28588">MLRKKQMENIHVCIGGDYPSISLGTKSRRTDYLFRVFNLSEIQEDSRIEYLKIGDTVVQTQKSKDERGCIYFYYEDHFIGTQILSEIVSDFFSVPIYRLSVTGDKNINDPRRAIDWIMSRQNSIGRCSMNSSEMSDEDLKRFLDGFIVTDELTLSMKTSDDFMKNLNLQTVLYGIPAIWRETPEDLSYKWSDGEDEPRYFDYFFEVRNLNGAVASIVADNGPNEFFSLYVWPDQNGQQYPLGPLVQ</sequence>
<organism evidence="1 2">
    <name type="scientific">Caenorhabditis tropicalis</name>
    <dbReference type="NCBI Taxonomy" id="1561998"/>
    <lineage>
        <taxon>Eukaryota</taxon>
        <taxon>Metazoa</taxon>
        <taxon>Ecdysozoa</taxon>
        <taxon>Nematoda</taxon>
        <taxon>Chromadorea</taxon>
        <taxon>Rhabditida</taxon>
        <taxon>Rhabditina</taxon>
        <taxon>Rhabditomorpha</taxon>
        <taxon>Rhabditoidea</taxon>
        <taxon>Rhabditidae</taxon>
        <taxon>Peloderinae</taxon>
        <taxon>Caenorhabditis</taxon>
    </lineage>
</organism>
<dbReference type="Proteomes" id="UP000095282">
    <property type="component" value="Unplaced"/>
</dbReference>
<reference evidence="2" key="1">
    <citation type="submission" date="2016-11" db="UniProtKB">
        <authorList>
            <consortium name="WormBaseParasite"/>
        </authorList>
    </citation>
    <scope>IDENTIFICATION</scope>
</reference>
<keyword evidence="1" id="KW-1185">Reference proteome</keyword>
<evidence type="ECO:0000313" key="2">
    <source>
        <dbReference type="WBParaSite" id="Csp11.Scaffold630.g17474.t1"/>
    </source>
</evidence>
<proteinExistence type="predicted"/>